<comment type="subunit">
    <text evidence="1">Monomer.</text>
</comment>
<evidence type="ECO:0000256" key="1">
    <source>
        <dbReference type="HAMAP-Rule" id="MF_00934"/>
    </source>
</evidence>
<organism evidence="2 3">
    <name type="scientific">Aquicella siphonis</name>
    <dbReference type="NCBI Taxonomy" id="254247"/>
    <lineage>
        <taxon>Bacteria</taxon>
        <taxon>Pseudomonadati</taxon>
        <taxon>Pseudomonadota</taxon>
        <taxon>Gammaproteobacteria</taxon>
        <taxon>Legionellales</taxon>
        <taxon>Coxiellaceae</taxon>
        <taxon>Aquicella</taxon>
    </lineage>
</organism>
<dbReference type="PANTHER" id="PTHR37426">
    <property type="entry name" value="RIBOSOMAL RNA LARGE SUBUNIT METHYLTRANSFERASE J"/>
    <property type="match status" value="1"/>
</dbReference>
<dbReference type="PANTHER" id="PTHR37426:SF1">
    <property type="entry name" value="RIBOSOMAL RNA LARGE SUBUNIT METHYLTRANSFERASE J"/>
    <property type="match status" value="1"/>
</dbReference>
<keyword evidence="1 2" id="KW-0489">Methyltransferase</keyword>
<dbReference type="AlphaFoldDB" id="A0A5E4PJV1"/>
<dbReference type="Pfam" id="PF04378">
    <property type="entry name" value="RsmJ"/>
    <property type="match status" value="1"/>
</dbReference>
<keyword evidence="1" id="KW-0949">S-adenosyl-L-methionine</keyword>
<dbReference type="OrthoDB" id="9791274at2"/>
<dbReference type="GO" id="GO:0036307">
    <property type="term" value="F:23S rRNA (adenine(2030)-N(6))-methyltransferase activity"/>
    <property type="evidence" value="ECO:0007669"/>
    <property type="project" value="UniProtKB-UniRule"/>
</dbReference>
<dbReference type="GO" id="GO:0003723">
    <property type="term" value="F:RNA binding"/>
    <property type="evidence" value="ECO:0007669"/>
    <property type="project" value="UniProtKB-UniRule"/>
</dbReference>
<feature type="binding site" evidence="1">
    <location>
        <begin position="148"/>
        <end position="149"/>
    </location>
    <ligand>
        <name>S-adenosyl-L-methionine</name>
        <dbReference type="ChEBI" id="CHEBI:59789"/>
    </ligand>
</feature>
<sequence length="282" mass="32485">MNYRHSYHAGSFTDVVKHVILTALITSLYRKDTPFCYIDTHAGTGYYDLFSEFSKKTREYEGGIEKVIQQENPPPLVKRYLDCVHQVNNRLTASRFSSLRYYPGSPMIARCLSRAHDRIIACELQPQEYQALKSAFAGDKQVAVHHTDGFVGLKAFLPPRERRGIVLIDPPYEDPDEFTRIAHSLSYAIKRWETGIYAIWYPIKDKSSIEHYYRALKAAVSLPIFIIELTIYPDLPQHLNGCGLTVINPPWQFPESMKEILPWLWKTLTINSQGAYHTAMLK</sequence>
<comment type="catalytic activity">
    <reaction evidence="1">
        <text>adenosine(2030) in 23S rRNA + S-adenosyl-L-methionine = N(6)-methyladenosine(2030) in 23S rRNA + S-adenosyl-L-homocysteine + H(+)</text>
        <dbReference type="Rhea" id="RHEA:43736"/>
        <dbReference type="Rhea" id="RHEA-COMP:10668"/>
        <dbReference type="Rhea" id="RHEA-COMP:10669"/>
        <dbReference type="ChEBI" id="CHEBI:15378"/>
        <dbReference type="ChEBI" id="CHEBI:57856"/>
        <dbReference type="ChEBI" id="CHEBI:59789"/>
        <dbReference type="ChEBI" id="CHEBI:74411"/>
        <dbReference type="ChEBI" id="CHEBI:74449"/>
        <dbReference type="EC" id="2.1.1.266"/>
    </reaction>
</comment>
<evidence type="ECO:0000313" key="2">
    <source>
        <dbReference type="EMBL" id="VVC76717.1"/>
    </source>
</evidence>
<evidence type="ECO:0000313" key="3">
    <source>
        <dbReference type="Proteomes" id="UP000324194"/>
    </source>
</evidence>
<feature type="binding site" evidence="1">
    <location>
        <position position="41"/>
    </location>
    <ligand>
        <name>S-adenosyl-L-methionine</name>
        <dbReference type="ChEBI" id="CHEBI:59789"/>
    </ligand>
</feature>
<comment type="similarity">
    <text evidence="1">Belongs to the RlmJ family.</text>
</comment>
<dbReference type="InterPro" id="IPR029063">
    <property type="entry name" value="SAM-dependent_MTases_sf"/>
</dbReference>
<dbReference type="HAMAP" id="MF_00934">
    <property type="entry name" value="23SrRNA_methyltr_J"/>
    <property type="match status" value="1"/>
</dbReference>
<feature type="binding site" evidence="1">
    <location>
        <position position="169"/>
    </location>
    <ligand>
        <name>S-adenosyl-L-methionine</name>
        <dbReference type="ChEBI" id="CHEBI:59789"/>
    </ligand>
</feature>
<dbReference type="EMBL" id="LR699119">
    <property type="protein sequence ID" value="VVC76717.1"/>
    <property type="molecule type" value="Genomic_DNA"/>
</dbReference>
<feature type="binding site" evidence="1">
    <location>
        <position position="105"/>
    </location>
    <ligand>
        <name>S-adenosyl-L-methionine</name>
        <dbReference type="ChEBI" id="CHEBI:59789"/>
    </ligand>
</feature>
<comment type="function">
    <text evidence="1">Specifically methylates the adenine in position 2030 of 23S rRNA.</text>
</comment>
<dbReference type="RefSeq" id="WP_148340021.1">
    <property type="nucleotide sequence ID" value="NZ_LR699119.1"/>
</dbReference>
<feature type="binding site" evidence="1">
    <location>
        <position position="123"/>
    </location>
    <ligand>
        <name>S-adenosyl-L-methionine</name>
        <dbReference type="ChEBI" id="CHEBI:59789"/>
    </ligand>
</feature>
<dbReference type="GO" id="GO:0070475">
    <property type="term" value="P:rRNA base methylation"/>
    <property type="evidence" value="ECO:0007669"/>
    <property type="project" value="UniProtKB-UniRule"/>
</dbReference>
<feature type="binding site" evidence="1">
    <location>
        <position position="18"/>
    </location>
    <ligand>
        <name>S-adenosyl-L-methionine</name>
        <dbReference type="ChEBI" id="CHEBI:59789"/>
    </ligand>
</feature>
<dbReference type="SUPFAM" id="SSF53335">
    <property type="entry name" value="S-adenosyl-L-methionine-dependent methyltransferases"/>
    <property type="match status" value="1"/>
</dbReference>
<gene>
    <name evidence="1 2" type="primary">rlmJ</name>
    <name evidence="2" type="ORF">AQUSIP_20420</name>
</gene>
<dbReference type="Proteomes" id="UP000324194">
    <property type="component" value="Chromosome 1"/>
</dbReference>
<keyword evidence="3" id="KW-1185">Reference proteome</keyword>
<reference evidence="2 3" key="1">
    <citation type="submission" date="2019-08" db="EMBL/GenBank/DDBJ databases">
        <authorList>
            <person name="Guy L."/>
        </authorList>
    </citation>
    <scope>NUCLEOTIDE SEQUENCE [LARGE SCALE GENOMIC DNA]</scope>
    <source>
        <strain evidence="2 3">SGT-108</strain>
    </source>
</reference>
<dbReference type="EC" id="2.1.1.266" evidence="1"/>
<dbReference type="KEGG" id="asip:AQUSIP_20420"/>
<name>A0A5E4PJV1_9COXI</name>
<dbReference type="GO" id="GO:0005829">
    <property type="term" value="C:cytosol"/>
    <property type="evidence" value="ECO:0007669"/>
    <property type="project" value="TreeGrafter"/>
</dbReference>
<accession>A0A5E4PJV1</accession>
<keyword evidence="1 2" id="KW-0808">Transferase</keyword>
<dbReference type="InterPro" id="IPR007473">
    <property type="entry name" value="RlmJ"/>
</dbReference>
<keyword evidence="1" id="KW-0698">rRNA processing</keyword>
<dbReference type="Gene3D" id="3.40.50.150">
    <property type="entry name" value="Vaccinia Virus protein VP39"/>
    <property type="match status" value="1"/>
</dbReference>
<feature type="active site" description="Proton acceptor" evidence="1">
    <location>
        <position position="169"/>
    </location>
</feature>
<keyword evidence="1" id="KW-0694">RNA-binding</keyword>
<proteinExistence type="inferred from homology"/>
<feature type="site" description="Interaction with substrate rRNA" evidence="1">
    <location>
        <position position="3"/>
    </location>
</feature>
<protein>
    <recommendedName>
        <fullName evidence="1">Ribosomal RNA large subunit methyltransferase J</fullName>
        <ecNumber evidence="1">2.1.1.266</ecNumber>
    </recommendedName>
    <alternativeName>
        <fullName evidence="1">23S rRNA (adenine(2030)-N6)-methyltransferase</fullName>
    </alternativeName>
    <alternativeName>
        <fullName evidence="1">23S rRNA m6A2030 methyltransferase</fullName>
    </alternativeName>
</protein>